<evidence type="ECO:0000313" key="8">
    <source>
        <dbReference type="EMBL" id="GAU92822.1"/>
    </source>
</evidence>
<dbReference type="GO" id="GO:0003743">
    <property type="term" value="F:translation initiation factor activity"/>
    <property type="evidence" value="ECO:0007669"/>
    <property type="project" value="UniProtKB-UniRule"/>
</dbReference>
<reference evidence="8 9" key="1">
    <citation type="journal article" date="2016" name="Nat. Commun.">
        <title>Extremotolerant tardigrade genome and improved radiotolerance of human cultured cells by tardigrade-unique protein.</title>
        <authorList>
            <person name="Hashimoto T."/>
            <person name="Horikawa D.D."/>
            <person name="Saito Y."/>
            <person name="Kuwahara H."/>
            <person name="Kozuka-Hata H."/>
            <person name="Shin-I T."/>
            <person name="Minakuchi Y."/>
            <person name="Ohishi K."/>
            <person name="Motoyama A."/>
            <person name="Aizu T."/>
            <person name="Enomoto A."/>
            <person name="Kondo K."/>
            <person name="Tanaka S."/>
            <person name="Hara Y."/>
            <person name="Koshikawa S."/>
            <person name="Sagara H."/>
            <person name="Miura T."/>
            <person name="Yokobori S."/>
            <person name="Miyagawa K."/>
            <person name="Suzuki Y."/>
            <person name="Kubo T."/>
            <person name="Oyama M."/>
            <person name="Kohara Y."/>
            <person name="Fujiyama A."/>
            <person name="Arakawa K."/>
            <person name="Katayama T."/>
            <person name="Toyoda A."/>
            <person name="Kunieda T."/>
        </authorList>
    </citation>
    <scope>NUCLEOTIDE SEQUENCE [LARGE SCALE GENOMIC DNA]</scope>
    <source>
        <strain evidence="8 9">YOKOZUNA-1</strain>
    </source>
</reference>
<dbReference type="SMART" id="SM00652">
    <property type="entry name" value="eIF1a"/>
    <property type="match status" value="1"/>
</dbReference>
<keyword evidence="5" id="KW-0396">Initiation factor</keyword>
<dbReference type="OrthoDB" id="1738325at2759"/>
<name>A0A1D1UYP1_RAMVA</name>
<keyword evidence="3" id="KW-0694">RNA-binding</keyword>
<dbReference type="PROSITE" id="PS50832">
    <property type="entry name" value="S1_IF1_TYPE"/>
    <property type="match status" value="1"/>
</dbReference>
<dbReference type="GO" id="GO:0003723">
    <property type="term" value="F:RNA binding"/>
    <property type="evidence" value="ECO:0007669"/>
    <property type="project" value="UniProtKB-KW"/>
</dbReference>
<dbReference type="Proteomes" id="UP000186922">
    <property type="component" value="Unassembled WGS sequence"/>
</dbReference>
<proteinExistence type="inferred from homology"/>
<evidence type="ECO:0000313" key="9">
    <source>
        <dbReference type="Proteomes" id="UP000186922"/>
    </source>
</evidence>
<evidence type="ECO:0000256" key="6">
    <source>
        <dbReference type="SAM" id="MobiDB-lite"/>
    </source>
</evidence>
<comment type="caution">
    <text evidence="8">The sequence shown here is derived from an EMBL/GenBank/DDBJ whole genome shotgun (WGS) entry which is preliminary data.</text>
</comment>
<dbReference type="Pfam" id="PF01176">
    <property type="entry name" value="eIF-1a"/>
    <property type="match status" value="1"/>
</dbReference>
<dbReference type="PANTHER" id="PTHR21641:SF0">
    <property type="entry name" value="RNA-BINDING PROTEIN EIF1AD-RELATED"/>
    <property type="match status" value="1"/>
</dbReference>
<feature type="compositionally biased region" description="Acidic residues" evidence="6">
    <location>
        <begin position="137"/>
        <end position="149"/>
    </location>
</feature>
<sequence>MSEATKRKLVSQEFLDGYVLPDEERKQEIVRIVGPRGNNLHEVETSSGEIYLVSMPPKFRKTVWIKRGDFVLVEPISEGDRVKGEIVNIIRTKQQIAYIASEGKWPEGFSTGPKESPAPTEGRIEPETTPLKLGILESDDDEGSEEDYSDLSPNLNRGGPSHLDSSEDSEDSDNDSESSDEANTEESFAGSRVLFPLQR</sequence>
<comment type="similarity">
    <text evidence="1">Belongs to the EIF1AD family.</text>
</comment>
<feature type="region of interest" description="Disordered" evidence="6">
    <location>
        <begin position="104"/>
        <end position="199"/>
    </location>
</feature>
<feature type="compositionally biased region" description="Acidic residues" evidence="6">
    <location>
        <begin position="166"/>
        <end position="184"/>
    </location>
</feature>
<evidence type="ECO:0000256" key="3">
    <source>
        <dbReference type="ARBA" id="ARBA00022884"/>
    </source>
</evidence>
<dbReference type="InterPro" id="IPR012340">
    <property type="entry name" value="NA-bd_OB-fold"/>
</dbReference>
<evidence type="ECO:0000256" key="5">
    <source>
        <dbReference type="PROSITE-ProRule" id="PRU00181"/>
    </source>
</evidence>
<accession>A0A1D1UYP1</accession>
<dbReference type="SUPFAM" id="SSF50249">
    <property type="entry name" value="Nucleic acid-binding proteins"/>
    <property type="match status" value="1"/>
</dbReference>
<keyword evidence="9" id="KW-1185">Reference proteome</keyword>
<keyword evidence="5" id="KW-0648">Protein biosynthesis</keyword>
<dbReference type="STRING" id="947166.A0A1D1UYP1"/>
<evidence type="ECO:0000256" key="1">
    <source>
        <dbReference type="ARBA" id="ARBA00007340"/>
    </source>
</evidence>
<dbReference type="InterPro" id="IPR001253">
    <property type="entry name" value="TIF_eIF-1A"/>
</dbReference>
<gene>
    <name evidence="8" type="primary">RvY_04855</name>
    <name evidence="8" type="synonym">RvY_04855.1</name>
    <name evidence="8" type="ORF">RvY_04855-1</name>
</gene>
<feature type="domain" description="S1-like" evidence="7">
    <location>
        <begin position="16"/>
        <end position="91"/>
    </location>
</feature>
<organism evidence="8 9">
    <name type="scientific">Ramazzottius varieornatus</name>
    <name type="common">Water bear</name>
    <name type="synonym">Tardigrade</name>
    <dbReference type="NCBI Taxonomy" id="947166"/>
    <lineage>
        <taxon>Eukaryota</taxon>
        <taxon>Metazoa</taxon>
        <taxon>Ecdysozoa</taxon>
        <taxon>Tardigrada</taxon>
        <taxon>Eutardigrada</taxon>
        <taxon>Parachela</taxon>
        <taxon>Hypsibioidea</taxon>
        <taxon>Ramazzottiidae</taxon>
        <taxon>Ramazzottius</taxon>
    </lineage>
</organism>
<protein>
    <recommendedName>
        <fullName evidence="2">Probable RNA-binding protein EIF1AD</fullName>
    </recommendedName>
    <alternativeName>
        <fullName evidence="4">Eukaryotic translation initiation factor 1A domain-containing protein</fullName>
    </alternativeName>
</protein>
<evidence type="ECO:0000256" key="4">
    <source>
        <dbReference type="ARBA" id="ARBA00031998"/>
    </source>
</evidence>
<dbReference type="InterPro" id="IPR006196">
    <property type="entry name" value="RNA-binding_domain_S1_IF1"/>
</dbReference>
<dbReference type="AlphaFoldDB" id="A0A1D1UYP1"/>
<evidence type="ECO:0000259" key="7">
    <source>
        <dbReference type="PROSITE" id="PS50832"/>
    </source>
</evidence>
<dbReference type="PANTHER" id="PTHR21641">
    <property type="entry name" value="TRANSLATION INITIATION FACTOR-RELATED"/>
    <property type="match status" value="1"/>
</dbReference>
<dbReference type="EMBL" id="BDGG01000002">
    <property type="protein sequence ID" value="GAU92822.1"/>
    <property type="molecule type" value="Genomic_DNA"/>
</dbReference>
<evidence type="ECO:0000256" key="2">
    <source>
        <dbReference type="ARBA" id="ARBA00020989"/>
    </source>
</evidence>
<dbReference type="Gene3D" id="2.40.50.140">
    <property type="entry name" value="Nucleic acid-binding proteins"/>
    <property type="match status" value="1"/>
</dbReference>
<dbReference type="InterPro" id="IPR039294">
    <property type="entry name" value="EIF1AD"/>
</dbReference>
<dbReference type="GO" id="GO:0005634">
    <property type="term" value="C:nucleus"/>
    <property type="evidence" value="ECO:0007669"/>
    <property type="project" value="TreeGrafter"/>
</dbReference>